<keyword evidence="4" id="KW-1185">Reference proteome</keyword>
<dbReference type="PROSITE" id="PS51257">
    <property type="entry name" value="PROKAR_LIPOPROTEIN"/>
    <property type="match status" value="1"/>
</dbReference>
<protein>
    <submittedName>
        <fullName evidence="3">Outer membrane protein assembly factor BamB</fullName>
    </submittedName>
</protein>
<dbReference type="SMART" id="SM00564">
    <property type="entry name" value="PQQ"/>
    <property type="match status" value="7"/>
</dbReference>
<feature type="signal peptide" evidence="1">
    <location>
        <begin position="1"/>
        <end position="19"/>
    </location>
</feature>
<dbReference type="RefSeq" id="WP_189487645.1">
    <property type="nucleotide sequence ID" value="NZ_BMZB01000004.1"/>
</dbReference>
<dbReference type="InterPro" id="IPR018391">
    <property type="entry name" value="PQQ_b-propeller_rpt"/>
</dbReference>
<reference evidence="3" key="1">
    <citation type="journal article" date="2014" name="Int. J. Syst. Evol. Microbiol.">
        <title>Complete genome sequence of Corynebacterium casei LMG S-19264T (=DSM 44701T), isolated from a smear-ripened cheese.</title>
        <authorList>
            <consortium name="US DOE Joint Genome Institute (JGI-PGF)"/>
            <person name="Walter F."/>
            <person name="Albersmeier A."/>
            <person name="Kalinowski J."/>
            <person name="Ruckert C."/>
        </authorList>
    </citation>
    <scope>NUCLEOTIDE SEQUENCE</scope>
    <source>
        <strain evidence="3">KCTC 32296</strain>
    </source>
</reference>
<dbReference type="InterPro" id="IPR011047">
    <property type="entry name" value="Quinoprotein_ADH-like_sf"/>
</dbReference>
<proteinExistence type="predicted"/>
<evidence type="ECO:0000256" key="1">
    <source>
        <dbReference type="SAM" id="SignalP"/>
    </source>
</evidence>
<reference evidence="3" key="2">
    <citation type="submission" date="2020-09" db="EMBL/GenBank/DDBJ databases">
        <authorList>
            <person name="Sun Q."/>
            <person name="Kim S."/>
        </authorList>
    </citation>
    <scope>NUCLEOTIDE SEQUENCE</scope>
    <source>
        <strain evidence="3">KCTC 32296</strain>
    </source>
</reference>
<evidence type="ECO:0000313" key="3">
    <source>
        <dbReference type="EMBL" id="GGZ39772.1"/>
    </source>
</evidence>
<dbReference type="InterPro" id="IPR002372">
    <property type="entry name" value="PQQ_rpt_dom"/>
</dbReference>
<feature type="domain" description="Pyrrolo-quinoline quinone repeat" evidence="2">
    <location>
        <begin position="137"/>
        <end position="373"/>
    </location>
</feature>
<dbReference type="Proteomes" id="UP000662572">
    <property type="component" value="Unassembled WGS sequence"/>
</dbReference>
<dbReference type="EMBL" id="BMZB01000004">
    <property type="protein sequence ID" value="GGZ39772.1"/>
    <property type="molecule type" value="Genomic_DNA"/>
</dbReference>
<evidence type="ECO:0000313" key="4">
    <source>
        <dbReference type="Proteomes" id="UP000662572"/>
    </source>
</evidence>
<organism evidence="3 4">
    <name type="scientific">Asticcacaulis endophyticus</name>
    <dbReference type="NCBI Taxonomy" id="1395890"/>
    <lineage>
        <taxon>Bacteria</taxon>
        <taxon>Pseudomonadati</taxon>
        <taxon>Pseudomonadota</taxon>
        <taxon>Alphaproteobacteria</taxon>
        <taxon>Caulobacterales</taxon>
        <taxon>Caulobacteraceae</taxon>
        <taxon>Asticcacaulis</taxon>
    </lineage>
</organism>
<feature type="chain" id="PRO_5037954407" evidence="1">
    <location>
        <begin position="20"/>
        <end position="466"/>
    </location>
</feature>
<comment type="caution">
    <text evidence="3">The sequence shown here is derived from an EMBL/GenBank/DDBJ whole genome shotgun (WGS) entry which is preliminary data.</text>
</comment>
<dbReference type="PANTHER" id="PTHR34512:SF30">
    <property type="entry name" value="OUTER MEMBRANE PROTEIN ASSEMBLY FACTOR BAMB"/>
    <property type="match status" value="1"/>
</dbReference>
<keyword evidence="1" id="KW-0732">Signal</keyword>
<evidence type="ECO:0000259" key="2">
    <source>
        <dbReference type="Pfam" id="PF13360"/>
    </source>
</evidence>
<accession>A0A918QAJ3</accession>
<dbReference type="Gene3D" id="2.130.10.10">
    <property type="entry name" value="YVTN repeat-like/Quinoprotein amine dehydrogenase"/>
    <property type="match status" value="1"/>
</dbReference>
<sequence>MMHSKAYIKTASVMALALAVGLSGCSTISRLNPLKKGDEGPEAVATQGERISIVAFDQKMAPSESLAGIDFYVPEPKTVASWPKAGGPDGVEIDHVDAAKDFKVAWTKSIGEKSKGLSQVLAPPVSDGKLIYVMDGNAHVSAFDVNSGERVWEQNLNPDIKRDKDAFGGGLALNGDKLFVTSGYRLVVALNAQTGAREWEKTLDSPAHAAPIYNAKYVFVTDVDNQLMAFDVTTGDPMWTYQAIVEPARILKSSSPVIGGNVLYAPFSSGELIALDTNTGSPVWQQVLARTSRTNALSEIRDISGHPVIYRNEVFAASHSGVFAAMDLKTGQPRWTVNADSINTPLPAGDVVYLATVQGELMAVNRDSGQVYWLADLNEGEPKTKKSFFGLGKEKKIGIRTVWTGPILASGRLILVNSEGKAVAFDPKTGKKTEELKIEGAAFIAPIPVGDKLFVVTNDAKLVAIQ</sequence>
<name>A0A918QAJ3_9CAUL</name>
<dbReference type="InterPro" id="IPR015943">
    <property type="entry name" value="WD40/YVTN_repeat-like_dom_sf"/>
</dbReference>
<gene>
    <name evidence="3" type="primary">bamB</name>
    <name evidence="3" type="ORF">GCM10011273_28020</name>
</gene>
<dbReference type="Pfam" id="PF13360">
    <property type="entry name" value="PQQ_2"/>
    <property type="match status" value="1"/>
</dbReference>
<dbReference type="PANTHER" id="PTHR34512">
    <property type="entry name" value="CELL SURFACE PROTEIN"/>
    <property type="match status" value="1"/>
</dbReference>
<dbReference type="AlphaFoldDB" id="A0A918QAJ3"/>
<dbReference type="SUPFAM" id="SSF50998">
    <property type="entry name" value="Quinoprotein alcohol dehydrogenase-like"/>
    <property type="match status" value="1"/>
</dbReference>